<dbReference type="GO" id="GO:0006355">
    <property type="term" value="P:regulation of DNA-templated transcription"/>
    <property type="evidence" value="ECO:0007669"/>
    <property type="project" value="UniProtKB-ARBA"/>
</dbReference>
<dbReference type="SUPFAM" id="SSF46785">
    <property type="entry name" value="Winged helix' DNA-binding domain"/>
    <property type="match status" value="1"/>
</dbReference>
<keyword evidence="3" id="KW-0804">Transcription</keyword>
<evidence type="ECO:0000256" key="2">
    <source>
        <dbReference type="ARBA" id="ARBA00023125"/>
    </source>
</evidence>
<dbReference type="Pfam" id="PF13412">
    <property type="entry name" value="HTH_24"/>
    <property type="match status" value="1"/>
</dbReference>
<dbReference type="GO" id="GO:0043565">
    <property type="term" value="F:sequence-specific DNA binding"/>
    <property type="evidence" value="ECO:0007669"/>
    <property type="project" value="InterPro"/>
</dbReference>
<dbReference type="SMART" id="SM00344">
    <property type="entry name" value="HTH_ASNC"/>
    <property type="match status" value="1"/>
</dbReference>
<evidence type="ECO:0000313" key="5">
    <source>
        <dbReference type="EMBL" id="ASP37293.1"/>
    </source>
</evidence>
<keyword evidence="2" id="KW-0238">DNA-binding</keyword>
<dbReference type="PRINTS" id="PR00033">
    <property type="entry name" value="HTHASNC"/>
</dbReference>
<dbReference type="InterPro" id="IPR019888">
    <property type="entry name" value="Tscrpt_reg_AsnC-like"/>
</dbReference>
<dbReference type="Gene3D" id="1.10.10.10">
    <property type="entry name" value="Winged helix-like DNA-binding domain superfamily/Winged helix DNA-binding domain"/>
    <property type="match status" value="1"/>
</dbReference>
<evidence type="ECO:0000256" key="3">
    <source>
        <dbReference type="ARBA" id="ARBA00023163"/>
    </source>
</evidence>
<evidence type="ECO:0000259" key="4">
    <source>
        <dbReference type="PROSITE" id="PS50956"/>
    </source>
</evidence>
<reference evidence="5 6" key="1">
    <citation type="submission" date="2017-07" db="EMBL/GenBank/DDBJ databases">
        <title>Annotated genome sequence of Bacterioplanes sanyensis isolated from Red Sea.</title>
        <authorList>
            <person name="Rehman Z.U."/>
        </authorList>
    </citation>
    <scope>NUCLEOTIDE SEQUENCE [LARGE SCALE GENOMIC DNA]</scope>
    <source>
        <strain evidence="5 6">NV9</strain>
    </source>
</reference>
<accession>A0A222FGG0</accession>
<protein>
    <submittedName>
        <fullName evidence="5">AsnC family transcriptional regulator</fullName>
    </submittedName>
</protein>
<gene>
    <name evidence="5" type="ORF">CHH28_00715</name>
</gene>
<dbReference type="PANTHER" id="PTHR30154">
    <property type="entry name" value="LEUCINE-RESPONSIVE REGULATORY PROTEIN"/>
    <property type="match status" value="1"/>
</dbReference>
<dbReference type="RefSeq" id="WP_094058511.1">
    <property type="nucleotide sequence ID" value="NZ_CP022530.1"/>
</dbReference>
<dbReference type="InterPro" id="IPR036390">
    <property type="entry name" value="WH_DNA-bd_sf"/>
</dbReference>
<dbReference type="InterPro" id="IPR019887">
    <property type="entry name" value="Tscrpt_reg_AsnC/Lrp_C"/>
</dbReference>
<dbReference type="SUPFAM" id="SSF54909">
    <property type="entry name" value="Dimeric alpha+beta barrel"/>
    <property type="match status" value="1"/>
</dbReference>
<name>A0A222FGG0_9GAMM</name>
<keyword evidence="6" id="KW-1185">Reference proteome</keyword>
<dbReference type="InterPro" id="IPR000485">
    <property type="entry name" value="AsnC-type_HTH_dom"/>
</dbReference>
<dbReference type="AlphaFoldDB" id="A0A222FGG0"/>
<dbReference type="GO" id="GO:0005829">
    <property type="term" value="C:cytosol"/>
    <property type="evidence" value="ECO:0007669"/>
    <property type="project" value="TreeGrafter"/>
</dbReference>
<dbReference type="Pfam" id="PF01037">
    <property type="entry name" value="AsnC_trans_reg"/>
    <property type="match status" value="1"/>
</dbReference>
<dbReference type="GO" id="GO:0043200">
    <property type="term" value="P:response to amino acid"/>
    <property type="evidence" value="ECO:0007669"/>
    <property type="project" value="TreeGrafter"/>
</dbReference>
<feature type="domain" description="HTH asnC-type" evidence="4">
    <location>
        <begin position="6"/>
        <end position="67"/>
    </location>
</feature>
<dbReference type="CDD" id="cd00090">
    <property type="entry name" value="HTH_ARSR"/>
    <property type="match status" value="1"/>
</dbReference>
<evidence type="ECO:0000256" key="1">
    <source>
        <dbReference type="ARBA" id="ARBA00023015"/>
    </source>
</evidence>
<keyword evidence="1" id="KW-0805">Transcription regulation</keyword>
<dbReference type="InterPro" id="IPR011008">
    <property type="entry name" value="Dimeric_a/b-barrel"/>
</dbReference>
<sequence length="146" mass="16158">MTNSNLSAADQRLLALLRDDARASVSELARKLALSRSTVQSRLKKLEETGVISGYRVELGERFRAQQVEAHVLIKLVQKLTHSTEKALQQIPNIVQLLSVSGEYDLIAMVEADSLQQLSNLLDDIGALSGVERTTSSVVLEARFRR</sequence>
<dbReference type="PROSITE" id="PS50956">
    <property type="entry name" value="HTH_ASNC_2"/>
    <property type="match status" value="1"/>
</dbReference>
<dbReference type="PROSITE" id="PS00519">
    <property type="entry name" value="HTH_ASNC_1"/>
    <property type="match status" value="1"/>
</dbReference>
<organism evidence="5 6">
    <name type="scientific">Bacterioplanes sanyensis</name>
    <dbReference type="NCBI Taxonomy" id="1249553"/>
    <lineage>
        <taxon>Bacteria</taxon>
        <taxon>Pseudomonadati</taxon>
        <taxon>Pseudomonadota</taxon>
        <taxon>Gammaproteobacteria</taxon>
        <taxon>Oceanospirillales</taxon>
        <taxon>Oceanospirillaceae</taxon>
        <taxon>Bacterioplanes</taxon>
    </lineage>
</organism>
<dbReference type="InterPro" id="IPR011991">
    <property type="entry name" value="ArsR-like_HTH"/>
</dbReference>
<evidence type="ECO:0000313" key="6">
    <source>
        <dbReference type="Proteomes" id="UP000202440"/>
    </source>
</evidence>
<dbReference type="InterPro" id="IPR036388">
    <property type="entry name" value="WH-like_DNA-bd_sf"/>
</dbReference>
<dbReference type="EMBL" id="CP022530">
    <property type="protein sequence ID" value="ASP37293.1"/>
    <property type="molecule type" value="Genomic_DNA"/>
</dbReference>
<proteinExistence type="predicted"/>
<dbReference type="PANTHER" id="PTHR30154:SF53">
    <property type="entry name" value="HTH-TYPE TRANSCRIPTIONAL REGULATOR LRPC"/>
    <property type="match status" value="1"/>
</dbReference>
<dbReference type="OrthoDB" id="5476at2"/>
<dbReference type="InterPro" id="IPR019885">
    <property type="entry name" value="Tscrpt_reg_HTH_AsnC-type_CS"/>
</dbReference>
<dbReference type="KEGG" id="bsan:CHH28_00715"/>
<dbReference type="Proteomes" id="UP000202440">
    <property type="component" value="Chromosome"/>
</dbReference>
<dbReference type="Gene3D" id="3.30.70.920">
    <property type="match status" value="1"/>
</dbReference>